<keyword evidence="1 2" id="KW-0690">Ribosome biogenesis</keyword>
<dbReference type="HAMAP" id="MF_00003">
    <property type="entry name" value="RbfA"/>
    <property type="match status" value="1"/>
</dbReference>
<dbReference type="GO" id="GO:0043024">
    <property type="term" value="F:ribosomal small subunit binding"/>
    <property type="evidence" value="ECO:0007669"/>
    <property type="project" value="TreeGrafter"/>
</dbReference>
<evidence type="ECO:0000256" key="1">
    <source>
        <dbReference type="ARBA" id="ARBA00022517"/>
    </source>
</evidence>
<gene>
    <name evidence="2 4" type="primary">rbfA</name>
    <name evidence="4" type="ORF">C7U55_02335</name>
    <name evidence="3" type="ORF">LJD69_01860</name>
</gene>
<dbReference type="GO" id="GO:0030490">
    <property type="term" value="P:maturation of SSU-rRNA"/>
    <property type="evidence" value="ECO:0007669"/>
    <property type="project" value="UniProtKB-UniRule"/>
</dbReference>
<comment type="caution">
    <text evidence="4">The sequence shown here is derived from an EMBL/GenBank/DDBJ whole genome shotgun (WGS) entry which is preliminary data.</text>
</comment>
<dbReference type="InterPro" id="IPR020053">
    <property type="entry name" value="Ribosome-bd_factorA_CS"/>
</dbReference>
<dbReference type="Pfam" id="PF02033">
    <property type="entry name" value="RBFA"/>
    <property type="match status" value="1"/>
</dbReference>
<reference evidence="4" key="2">
    <citation type="journal article" date="2019" name="Int. J. Syst. Evol. Microbiol.">
        <title>Faecalibacillus intestinalis gen. nov., sp. nov. and Faecalibacillus faecis sp. nov., isolated from human faeces.</title>
        <authorList>
            <person name="Seo B."/>
            <person name="Jeon K."/>
            <person name="Baek I."/>
            <person name="Lee Y.M."/>
            <person name="Baek K."/>
            <person name="Ko G."/>
        </authorList>
    </citation>
    <scope>NUCLEOTIDE SEQUENCE</scope>
    <source>
        <strain evidence="4">SNUG30370</strain>
    </source>
</reference>
<dbReference type="InterPro" id="IPR015946">
    <property type="entry name" value="KH_dom-like_a/b"/>
</dbReference>
<dbReference type="SUPFAM" id="SSF89919">
    <property type="entry name" value="Ribosome-binding factor A, RbfA"/>
    <property type="match status" value="1"/>
</dbReference>
<comment type="subcellular location">
    <subcellularLocation>
        <location evidence="2">Cytoplasm</location>
    </subcellularLocation>
</comment>
<keyword evidence="5" id="KW-1185">Reference proteome</keyword>
<evidence type="ECO:0000313" key="3">
    <source>
        <dbReference type="EMBL" id="MCB8609339.1"/>
    </source>
</evidence>
<dbReference type="PANTHER" id="PTHR33515">
    <property type="entry name" value="RIBOSOME-BINDING FACTOR A, CHLOROPLASTIC-RELATED"/>
    <property type="match status" value="1"/>
</dbReference>
<dbReference type="NCBIfam" id="TIGR00082">
    <property type="entry name" value="rbfA"/>
    <property type="match status" value="1"/>
</dbReference>
<dbReference type="InterPro" id="IPR023799">
    <property type="entry name" value="RbfA_dom_sf"/>
</dbReference>
<dbReference type="EMBL" id="JAJDKZ010000003">
    <property type="protein sequence ID" value="MCB8609339.1"/>
    <property type="molecule type" value="Genomic_DNA"/>
</dbReference>
<dbReference type="Proteomes" id="UP001198439">
    <property type="component" value="Unassembled WGS sequence"/>
</dbReference>
<accession>A0A2T3G276</accession>
<name>A0A2T3G276_9FIRM</name>
<organism evidence="4 5">
    <name type="scientific">Faecalibacillus faecis</name>
    <dbReference type="NCBI Taxonomy" id="1982628"/>
    <lineage>
        <taxon>Bacteria</taxon>
        <taxon>Bacillati</taxon>
        <taxon>Bacillota</taxon>
        <taxon>Erysipelotrichia</taxon>
        <taxon>Erysipelotrichales</taxon>
        <taxon>Coprobacillaceae</taxon>
        <taxon>Faecalibacillus</taxon>
    </lineage>
</organism>
<dbReference type="AlphaFoldDB" id="A0A2T3G276"/>
<dbReference type="EMBL" id="PYLP01000002">
    <property type="protein sequence ID" value="PST41644.1"/>
    <property type="molecule type" value="Genomic_DNA"/>
</dbReference>
<comment type="similarity">
    <text evidence="2">Belongs to the RbfA family.</text>
</comment>
<proteinExistence type="inferred from homology"/>
<dbReference type="Proteomes" id="UP000241201">
    <property type="component" value="Unassembled WGS sequence"/>
</dbReference>
<dbReference type="GeneID" id="77469945"/>
<dbReference type="GO" id="GO:0005829">
    <property type="term" value="C:cytosol"/>
    <property type="evidence" value="ECO:0007669"/>
    <property type="project" value="TreeGrafter"/>
</dbReference>
<protein>
    <recommendedName>
        <fullName evidence="2">Ribosome-binding factor A</fullName>
    </recommendedName>
</protein>
<dbReference type="PANTHER" id="PTHR33515:SF1">
    <property type="entry name" value="RIBOSOME-BINDING FACTOR A, CHLOROPLASTIC-RELATED"/>
    <property type="match status" value="1"/>
</dbReference>
<evidence type="ECO:0000256" key="2">
    <source>
        <dbReference type="HAMAP-Rule" id="MF_00003"/>
    </source>
</evidence>
<dbReference type="PROSITE" id="PS01319">
    <property type="entry name" value="RBFA"/>
    <property type="match status" value="1"/>
</dbReference>
<comment type="subunit">
    <text evidence="2">Monomer. Binds 30S ribosomal subunits, but not 50S ribosomal subunits or 70S ribosomes.</text>
</comment>
<dbReference type="RefSeq" id="WP_048923829.1">
    <property type="nucleotide sequence ID" value="NZ_DAWBWI010000298.1"/>
</dbReference>
<dbReference type="InterPro" id="IPR000238">
    <property type="entry name" value="RbfA"/>
</dbReference>
<dbReference type="Gene3D" id="3.30.300.20">
    <property type="match status" value="1"/>
</dbReference>
<reference evidence="3" key="3">
    <citation type="submission" date="2021-10" db="EMBL/GenBank/DDBJ databases">
        <title>Collection of gut derived symbiotic bacterial strains cultured from healthy donors.</title>
        <authorList>
            <person name="Lin H."/>
            <person name="Littmann E."/>
            <person name="Kohout C."/>
            <person name="Pamer E.G."/>
        </authorList>
    </citation>
    <scope>NUCLEOTIDE SEQUENCE</scope>
    <source>
        <strain evidence="3">DFI.4.48</strain>
    </source>
</reference>
<evidence type="ECO:0000313" key="5">
    <source>
        <dbReference type="Proteomes" id="UP000241201"/>
    </source>
</evidence>
<evidence type="ECO:0000313" key="4">
    <source>
        <dbReference type="EMBL" id="PST41644.1"/>
    </source>
</evidence>
<reference evidence="5" key="1">
    <citation type="submission" date="2018-03" db="EMBL/GenBank/DDBJ databases">
        <title>Lachnoclostridium SNUG30370 gen.nov., sp.nov., isolated from human faeces.</title>
        <authorList>
            <person name="Seo B."/>
            <person name="Jeon K."/>
            <person name="Ko G."/>
        </authorList>
    </citation>
    <scope>NUCLEOTIDE SEQUENCE [LARGE SCALE GENOMIC DNA]</scope>
    <source>
        <strain evidence="5">SNUG30370</strain>
    </source>
</reference>
<comment type="function">
    <text evidence="2">One of several proteins that assist in the late maturation steps of the functional core of the 30S ribosomal subunit. Associates with free 30S ribosomal subunits (but not with 30S subunits that are part of 70S ribosomes or polysomes). Required for efficient processing of 16S rRNA. May interact with the 5'-terminal helix region of 16S rRNA.</text>
</comment>
<sequence length="115" mass="13323">MSLKTERINAQILREVSLILQNEVRDRDLRLCTITAVETTNDLSISKIYVTFLGKNYNQEKGMEALERSKGFIRNLLAKKLKIRKCPELHFVLDTSLEYGNKIESIINSLHEKDN</sequence>
<keyword evidence="2" id="KW-0963">Cytoplasm</keyword>